<keyword evidence="2" id="KW-0812">Transmembrane</keyword>
<evidence type="ECO:0000313" key="4">
    <source>
        <dbReference type="Proteomes" id="UP001158576"/>
    </source>
</evidence>
<dbReference type="SUPFAM" id="SSF56112">
    <property type="entry name" value="Protein kinase-like (PK-like)"/>
    <property type="match status" value="1"/>
</dbReference>
<feature type="transmembrane region" description="Helical" evidence="2">
    <location>
        <begin position="204"/>
        <end position="225"/>
    </location>
</feature>
<proteinExistence type="predicted"/>
<dbReference type="Proteomes" id="UP001158576">
    <property type="component" value="Chromosome PAR"/>
</dbReference>
<sequence>MEFRLNRMHKSVELVYAFDVDYIHDPATVPEEFTRMLRSFPQHVVKSILLLAPAWYTGPSVDSRFYQERQQQESTWRKAGFDDDKGVQFPFGISPMHAYIEDAIMQNAFYEAKSILDRQQDAPAADYRTKPRLRICGGTGNLTHDSVYERPVSYTLFDMIGRFPKENPDKTKWGALGCPVPDDNCPSGDILMCMLDERGIQGSWVLTSLVGFLVIYFFLHAAAILHRKKNELQQLMKGPNKLMLTYQDVNFSEENSDNSKGGKNNKESKKDKKASRRQKASQGEEDEEDQERKKDEEEEDEGVNMTESSGNLCFLKGDIVYIKKFPTTFEPRQSFKRELKELRDLRHENINTFIGFYSGQTCCGLLMGYCLGFSTALFFPHF</sequence>
<organism evidence="3 4">
    <name type="scientific">Oikopleura dioica</name>
    <name type="common">Tunicate</name>
    <dbReference type="NCBI Taxonomy" id="34765"/>
    <lineage>
        <taxon>Eukaryota</taxon>
        <taxon>Metazoa</taxon>
        <taxon>Chordata</taxon>
        <taxon>Tunicata</taxon>
        <taxon>Appendicularia</taxon>
        <taxon>Copelata</taxon>
        <taxon>Oikopleuridae</taxon>
        <taxon>Oikopleura</taxon>
    </lineage>
</organism>
<keyword evidence="4" id="KW-1185">Reference proteome</keyword>
<protein>
    <submittedName>
        <fullName evidence="3">Oidioi.mRNA.OKI2018_I69.PAR.g13113.t1.cds</fullName>
    </submittedName>
</protein>
<evidence type="ECO:0000313" key="3">
    <source>
        <dbReference type="EMBL" id="CAG5091538.1"/>
    </source>
</evidence>
<accession>A0ABN7S3B0</accession>
<reference evidence="3 4" key="1">
    <citation type="submission" date="2021-04" db="EMBL/GenBank/DDBJ databases">
        <authorList>
            <person name="Bliznina A."/>
        </authorList>
    </citation>
    <scope>NUCLEOTIDE SEQUENCE [LARGE SCALE GENOMIC DNA]</scope>
</reference>
<dbReference type="Gene3D" id="3.30.200.20">
    <property type="entry name" value="Phosphorylase Kinase, domain 1"/>
    <property type="match status" value="1"/>
</dbReference>
<feature type="region of interest" description="Disordered" evidence="1">
    <location>
        <begin position="252"/>
        <end position="309"/>
    </location>
</feature>
<dbReference type="EMBL" id="OU015568">
    <property type="protein sequence ID" value="CAG5091538.1"/>
    <property type="molecule type" value="Genomic_DNA"/>
</dbReference>
<evidence type="ECO:0000256" key="2">
    <source>
        <dbReference type="SAM" id="Phobius"/>
    </source>
</evidence>
<keyword evidence="2" id="KW-0472">Membrane</keyword>
<name>A0ABN7S3B0_OIKDI</name>
<evidence type="ECO:0000256" key="1">
    <source>
        <dbReference type="SAM" id="MobiDB-lite"/>
    </source>
</evidence>
<gene>
    <name evidence="3" type="ORF">OKIOD_LOCUS4671</name>
</gene>
<dbReference type="InterPro" id="IPR011009">
    <property type="entry name" value="Kinase-like_dom_sf"/>
</dbReference>
<feature type="transmembrane region" description="Helical" evidence="2">
    <location>
        <begin position="353"/>
        <end position="379"/>
    </location>
</feature>
<keyword evidence="2" id="KW-1133">Transmembrane helix</keyword>